<dbReference type="Proteomes" id="UP000887580">
    <property type="component" value="Unplaced"/>
</dbReference>
<dbReference type="WBParaSite" id="PS1159_v2.g874.t1">
    <property type="protein sequence ID" value="PS1159_v2.g874.t1"/>
    <property type="gene ID" value="PS1159_v2.g874"/>
</dbReference>
<protein>
    <submittedName>
        <fullName evidence="2">Uncharacterized protein</fullName>
    </submittedName>
</protein>
<proteinExistence type="predicted"/>
<sequence length="373" mass="43770">MNRAPRNRNRPRSRSSNNHRNFENRNIQTKKPYYNKKQINQTKKEVRSLFYKLKDADNIPVPSYSYLNLDEICEILKNDNSEVNVFQALSSLYGLSEANSEFFNEKFYDCIMPLIGELFKWEENVGDAFIFMLNKVFDAVYRLPAKTMWGCFNKLCEYILRGLQNKQCKIKVLSLHILQTHIFPRCPATMNKDLYCQYLDFLSRDCIIGKVNFDVIRAALITLPDFLEIYLRDNDSTPEDYVEIVIHNNQITSLFQNPQTEFDYSFGGTIFYDIPQSYPTNSKNGIALLGLCCFKFFSRIVVIESFQLKDYYEYMADGLHFINLIIKRYVSDNEIPKGWYGKAFIELTNDLGFMIHASQNTILSPYLQELQKI</sequence>
<reference evidence="2" key="1">
    <citation type="submission" date="2022-11" db="UniProtKB">
        <authorList>
            <consortium name="WormBaseParasite"/>
        </authorList>
    </citation>
    <scope>IDENTIFICATION</scope>
</reference>
<accession>A0AC35GU16</accession>
<organism evidence="1 2">
    <name type="scientific">Panagrolaimus sp. PS1159</name>
    <dbReference type="NCBI Taxonomy" id="55785"/>
    <lineage>
        <taxon>Eukaryota</taxon>
        <taxon>Metazoa</taxon>
        <taxon>Ecdysozoa</taxon>
        <taxon>Nematoda</taxon>
        <taxon>Chromadorea</taxon>
        <taxon>Rhabditida</taxon>
        <taxon>Tylenchina</taxon>
        <taxon>Panagrolaimomorpha</taxon>
        <taxon>Panagrolaimoidea</taxon>
        <taxon>Panagrolaimidae</taxon>
        <taxon>Panagrolaimus</taxon>
    </lineage>
</organism>
<name>A0AC35GU16_9BILA</name>
<evidence type="ECO:0000313" key="2">
    <source>
        <dbReference type="WBParaSite" id="PS1159_v2.g874.t1"/>
    </source>
</evidence>
<evidence type="ECO:0000313" key="1">
    <source>
        <dbReference type="Proteomes" id="UP000887580"/>
    </source>
</evidence>